<organism evidence="2 3">
    <name type="scientific">Pantoea eucrina</name>
    <dbReference type="NCBI Taxonomy" id="472693"/>
    <lineage>
        <taxon>Bacteria</taxon>
        <taxon>Pseudomonadati</taxon>
        <taxon>Pseudomonadota</taxon>
        <taxon>Gammaproteobacteria</taxon>
        <taxon>Enterobacterales</taxon>
        <taxon>Erwiniaceae</taxon>
        <taxon>Pantoea</taxon>
    </lineage>
</organism>
<evidence type="ECO:0000313" key="2">
    <source>
        <dbReference type="EMBL" id="MBM0748445.1"/>
    </source>
</evidence>
<keyword evidence="3" id="KW-1185">Reference proteome</keyword>
<accession>A0ABS1Z944</accession>
<evidence type="ECO:0000313" key="3">
    <source>
        <dbReference type="Proteomes" id="UP000809137"/>
    </source>
</evidence>
<dbReference type="Proteomes" id="UP000809137">
    <property type="component" value="Unassembled WGS sequence"/>
</dbReference>
<dbReference type="InterPro" id="IPR007791">
    <property type="entry name" value="DjlA_N"/>
</dbReference>
<evidence type="ECO:0000259" key="1">
    <source>
        <dbReference type="Pfam" id="PF05099"/>
    </source>
</evidence>
<dbReference type="RefSeq" id="WP_203025617.1">
    <property type="nucleotide sequence ID" value="NZ_JAFCXS010000010.1"/>
</dbReference>
<dbReference type="InterPro" id="IPR029024">
    <property type="entry name" value="TerB-like"/>
</dbReference>
<dbReference type="EMBL" id="JAFCXS010000010">
    <property type="protein sequence ID" value="MBM0748445.1"/>
    <property type="molecule type" value="Genomic_DNA"/>
</dbReference>
<proteinExistence type="predicted"/>
<dbReference type="CDD" id="cd07176">
    <property type="entry name" value="terB"/>
    <property type="match status" value="1"/>
</dbReference>
<reference evidence="2 3" key="1">
    <citation type="submission" date="2021-01" db="EMBL/GenBank/DDBJ databases">
        <title>Complete genome sequence of Pantoea eucrina OB49, a heavy metal tolerant bacterium with PGPR potential isolated from wheat in Algeria.</title>
        <authorList>
            <person name="Lekired A."/>
            <person name="Ouzari I.H."/>
        </authorList>
    </citation>
    <scope>NUCLEOTIDE SEQUENCE [LARGE SCALE GENOMIC DNA]</scope>
    <source>
        <strain evidence="2 3">OB49</strain>
    </source>
</reference>
<gene>
    <name evidence="2" type="ORF">JJB79_13655</name>
</gene>
<feature type="domain" description="Co-chaperone DjlA N-terminal" evidence="1">
    <location>
        <begin position="34"/>
        <end position="149"/>
    </location>
</feature>
<dbReference type="SUPFAM" id="SSF158682">
    <property type="entry name" value="TerB-like"/>
    <property type="match status" value="1"/>
</dbReference>
<name>A0ABS1Z944_9GAMM</name>
<sequence>MSFFNSLKDKFNAGRDELTKQVGRYKNRAFLEGTVAVCARIAVASDGVSSEEKQKMMGFLRASPELSIFDTNEVIQFFEKLVTSFSFDMEVGKGETMKYILALKNKPEQAQLAVRVGIAVAKSDGDFDATEQANAREIIQALGFQPAEFGL</sequence>
<dbReference type="Gene3D" id="1.10.3680.10">
    <property type="entry name" value="TerB-like"/>
    <property type="match status" value="1"/>
</dbReference>
<dbReference type="Pfam" id="PF05099">
    <property type="entry name" value="TerB"/>
    <property type="match status" value="1"/>
</dbReference>
<comment type="caution">
    <text evidence="2">The sequence shown here is derived from an EMBL/GenBank/DDBJ whole genome shotgun (WGS) entry which is preliminary data.</text>
</comment>
<protein>
    <submittedName>
        <fullName evidence="2">Tellurite resistance TerB family protein</fullName>
    </submittedName>
</protein>